<evidence type="ECO:0000313" key="2">
    <source>
        <dbReference type="EMBL" id="KAF6818359.1"/>
    </source>
</evidence>
<feature type="compositionally biased region" description="Polar residues" evidence="1">
    <location>
        <begin position="89"/>
        <end position="98"/>
    </location>
</feature>
<protein>
    <submittedName>
        <fullName evidence="2">Uncharacterized protein</fullName>
    </submittedName>
</protein>
<proteinExistence type="predicted"/>
<feature type="region of interest" description="Disordered" evidence="1">
    <location>
        <begin position="1"/>
        <end position="105"/>
    </location>
</feature>
<name>A0A8H6N2X7_9PEZI</name>
<dbReference type="EMBL" id="WIGO01000304">
    <property type="protein sequence ID" value="KAF6818359.1"/>
    <property type="molecule type" value="Genomic_DNA"/>
</dbReference>
<gene>
    <name evidence="2" type="ORF">CPLU01_13362</name>
</gene>
<keyword evidence="3" id="KW-1185">Reference proteome</keyword>
<reference evidence="2" key="1">
    <citation type="journal article" date="2020" name="Phytopathology">
        <title>Genome Sequence Resources of Colletotrichum truncatum, C. plurivorum, C. musicola, and C. sojae: Four Species Pathogenic to Soybean (Glycine max).</title>
        <authorList>
            <person name="Rogerio F."/>
            <person name="Boufleur T.R."/>
            <person name="Ciampi-Guillardi M."/>
            <person name="Sukno S.A."/>
            <person name="Thon M.R."/>
            <person name="Massola Junior N.S."/>
            <person name="Baroncelli R."/>
        </authorList>
    </citation>
    <scope>NUCLEOTIDE SEQUENCE</scope>
    <source>
        <strain evidence="2">LFN00145</strain>
    </source>
</reference>
<accession>A0A8H6N2X7</accession>
<comment type="caution">
    <text evidence="2">The sequence shown here is derived from an EMBL/GenBank/DDBJ whole genome shotgun (WGS) entry which is preliminary data.</text>
</comment>
<evidence type="ECO:0000256" key="1">
    <source>
        <dbReference type="SAM" id="MobiDB-lite"/>
    </source>
</evidence>
<evidence type="ECO:0000313" key="3">
    <source>
        <dbReference type="Proteomes" id="UP000654918"/>
    </source>
</evidence>
<sequence length="278" mass="28330">MWADSGSIAGTGEILDSGWLEGADRGGEKGAGIGTQGKMRLSRKQQASKQASRYALGAAAGREGGTGRQSPSTTTAKPPGGSAFRGLSARQNPATAAPTSHGVPDQARGFAVKAVNSTRKGAKGAIPLSTAVGAKTATAERLVVRGSLGWATADFRLDEGLGTIDLPSRTEKGLSAYALSPGPPTITPTPITFWLAVAFGMESKERRSDNPIAAKPSAPSNAVASISQSVRLEHQTAGFETPGSCPGAWCLAMLSDASNPSIMPADTGTKYHASPAAR</sequence>
<dbReference type="AlphaFoldDB" id="A0A8H6N2X7"/>
<organism evidence="2 3">
    <name type="scientific">Colletotrichum plurivorum</name>
    <dbReference type="NCBI Taxonomy" id="2175906"/>
    <lineage>
        <taxon>Eukaryota</taxon>
        <taxon>Fungi</taxon>
        <taxon>Dikarya</taxon>
        <taxon>Ascomycota</taxon>
        <taxon>Pezizomycotina</taxon>
        <taxon>Sordariomycetes</taxon>
        <taxon>Hypocreomycetidae</taxon>
        <taxon>Glomerellales</taxon>
        <taxon>Glomerellaceae</taxon>
        <taxon>Colletotrichum</taxon>
        <taxon>Colletotrichum orchidearum species complex</taxon>
    </lineage>
</organism>
<dbReference type="Proteomes" id="UP000654918">
    <property type="component" value="Unassembled WGS sequence"/>
</dbReference>